<accession>A0A2W5DEH3</accession>
<reference evidence="1 2" key="1">
    <citation type="submission" date="2017-08" db="EMBL/GenBank/DDBJ databases">
        <title>Infants hospitalized years apart are colonized by the same room-sourced microbial strains.</title>
        <authorList>
            <person name="Brooks B."/>
            <person name="Olm M.R."/>
            <person name="Firek B.A."/>
            <person name="Baker R."/>
            <person name="Thomas B.C."/>
            <person name="Morowitz M.J."/>
            <person name="Banfield J.F."/>
        </authorList>
    </citation>
    <scope>NUCLEOTIDE SEQUENCE [LARGE SCALE GENOMIC DNA]</scope>
    <source>
        <strain evidence="1">S2_012_000_R2_81</strain>
    </source>
</reference>
<dbReference type="AlphaFoldDB" id="A0A2W5DEH3"/>
<name>A0A2W5DEH3_9BURK</name>
<evidence type="ECO:0000313" key="2">
    <source>
        <dbReference type="Proteomes" id="UP000249633"/>
    </source>
</evidence>
<proteinExistence type="predicted"/>
<evidence type="ECO:0000313" key="1">
    <source>
        <dbReference type="EMBL" id="PZP29098.1"/>
    </source>
</evidence>
<protein>
    <submittedName>
        <fullName evidence="1">Uncharacterized protein</fullName>
    </submittedName>
</protein>
<sequence length="67" mass="7643">MLSRYRLMTSSQWRLYFALELLDHVCMMPSWEAVQWADRVVRTAASEGSPEAAARMCAALYVSSFHG</sequence>
<dbReference type="EMBL" id="QFOD01000019">
    <property type="protein sequence ID" value="PZP29098.1"/>
    <property type="molecule type" value="Genomic_DNA"/>
</dbReference>
<dbReference type="Proteomes" id="UP000249633">
    <property type="component" value="Unassembled WGS sequence"/>
</dbReference>
<comment type="caution">
    <text evidence="1">The sequence shown here is derived from an EMBL/GenBank/DDBJ whole genome shotgun (WGS) entry which is preliminary data.</text>
</comment>
<gene>
    <name evidence="1" type="ORF">DI603_17965</name>
</gene>
<organism evidence="1 2">
    <name type="scientific">Roseateles depolymerans</name>
    <dbReference type="NCBI Taxonomy" id="76731"/>
    <lineage>
        <taxon>Bacteria</taxon>
        <taxon>Pseudomonadati</taxon>
        <taxon>Pseudomonadota</taxon>
        <taxon>Betaproteobacteria</taxon>
        <taxon>Burkholderiales</taxon>
        <taxon>Sphaerotilaceae</taxon>
        <taxon>Roseateles</taxon>
    </lineage>
</organism>